<dbReference type="NCBIfam" id="TIGR03840">
    <property type="entry name" value="TMPT_Se_Te"/>
    <property type="match status" value="1"/>
</dbReference>
<dbReference type="InterPro" id="IPR029063">
    <property type="entry name" value="SAM-dependent_MTases_sf"/>
</dbReference>
<evidence type="ECO:0000256" key="1">
    <source>
        <dbReference type="ARBA" id="ARBA00000903"/>
    </source>
</evidence>
<keyword evidence="11" id="KW-1185">Reference proteome</keyword>
<comment type="similarity">
    <text evidence="3 9">Belongs to the class I-like SAM-binding methyltransferase superfamily. TPMT family.</text>
</comment>
<dbReference type="PIRSF" id="PIRSF023956">
    <property type="entry name" value="Thiopurine_S-methyltransferase"/>
    <property type="match status" value="1"/>
</dbReference>
<dbReference type="GO" id="GO:0032259">
    <property type="term" value="P:methylation"/>
    <property type="evidence" value="ECO:0007669"/>
    <property type="project" value="UniProtKB-KW"/>
</dbReference>
<evidence type="ECO:0000256" key="4">
    <source>
        <dbReference type="ARBA" id="ARBA00011905"/>
    </source>
</evidence>
<dbReference type="EMBL" id="SPMZ01000026">
    <property type="protein sequence ID" value="NMQ19447.1"/>
    <property type="molecule type" value="Genomic_DNA"/>
</dbReference>
<dbReference type="PANTHER" id="PTHR10259:SF11">
    <property type="entry name" value="THIOPURINE S-METHYLTRANSFERASE"/>
    <property type="match status" value="1"/>
</dbReference>
<gene>
    <name evidence="9" type="primary">tpm</name>
    <name evidence="10" type="ORF">E4P82_09710</name>
</gene>
<sequence>MEPSFWHERWERSEIGFHQQDINVHLQQFWTQLDLRPGQRVFAPLCGKSRDLLWLAGEGHPVTGVEISRLAVEAFFTENGLRPRRWREGAFEIWEVDEIRILLGDFFDLEPQHLADAAGIYDRASLIALPPPMRARYARHLDAILPVGTRVLLVTLEYDQSVLAGPPFAVGEAEVRALYQATHEVELLYTRDALAEESRWRERGLTWLLERVYRLSPHR</sequence>
<evidence type="ECO:0000313" key="10">
    <source>
        <dbReference type="EMBL" id="NMQ19447.1"/>
    </source>
</evidence>
<organism evidence="10 11">
    <name type="scientific">Candidatus Competibacter phosphatis</name>
    <dbReference type="NCBI Taxonomy" id="221280"/>
    <lineage>
        <taxon>Bacteria</taxon>
        <taxon>Pseudomonadati</taxon>
        <taxon>Pseudomonadota</taxon>
        <taxon>Gammaproteobacteria</taxon>
        <taxon>Candidatus Competibacteraceae</taxon>
        <taxon>Candidatus Competibacter</taxon>
    </lineage>
</organism>
<dbReference type="RefSeq" id="WP_169248701.1">
    <property type="nucleotide sequence ID" value="NZ_SPMZ01000026.1"/>
</dbReference>
<dbReference type="PROSITE" id="PS51585">
    <property type="entry name" value="SAM_MT_TPMT"/>
    <property type="match status" value="1"/>
</dbReference>
<comment type="subcellular location">
    <subcellularLocation>
        <location evidence="2 9">Cytoplasm</location>
    </subcellularLocation>
</comment>
<keyword evidence="6 9" id="KW-0489">Methyltransferase</keyword>
<dbReference type="HAMAP" id="MF_00812">
    <property type="entry name" value="Thiopur_methtran"/>
    <property type="match status" value="1"/>
</dbReference>
<evidence type="ECO:0000313" key="11">
    <source>
        <dbReference type="Proteomes" id="UP000760480"/>
    </source>
</evidence>
<dbReference type="EC" id="2.1.1.67" evidence="4 9"/>
<reference evidence="10 11" key="1">
    <citation type="submission" date="2019-03" db="EMBL/GenBank/DDBJ databases">
        <title>Metabolic reconstructions from genomes of highly enriched 'Candidatus Accumulibacter' and 'Candidatus Competibacter' bioreactor populations.</title>
        <authorList>
            <person name="Annavajhala M.K."/>
            <person name="Welles L."/>
            <person name="Abbas B."/>
            <person name="Sorokin D."/>
            <person name="Park H."/>
            <person name="Van Loosdrecht M."/>
            <person name="Chandran K."/>
        </authorList>
    </citation>
    <scope>NUCLEOTIDE SEQUENCE [LARGE SCALE GENOMIC DNA]</scope>
    <source>
        <strain evidence="10 11">SBR_G</strain>
    </source>
</reference>
<dbReference type="Gene3D" id="3.40.50.150">
    <property type="entry name" value="Vaccinia Virus protein VP39"/>
    <property type="match status" value="1"/>
</dbReference>
<accession>A0ABX1TJ96</accession>
<dbReference type="InterPro" id="IPR025835">
    <property type="entry name" value="Thiopurine_S-MeTrfase"/>
</dbReference>
<dbReference type="Proteomes" id="UP000760480">
    <property type="component" value="Unassembled WGS sequence"/>
</dbReference>
<comment type="caution">
    <text evidence="10">The sequence shown here is derived from an EMBL/GenBank/DDBJ whole genome shotgun (WGS) entry which is preliminary data.</text>
</comment>
<comment type="catalytic activity">
    <reaction evidence="1 9">
        <text>S-adenosyl-L-methionine + a thiopurine = S-adenosyl-L-homocysteine + a thiopurine S-methylether.</text>
        <dbReference type="EC" id="2.1.1.67"/>
    </reaction>
</comment>
<dbReference type="PANTHER" id="PTHR10259">
    <property type="entry name" value="THIOPURINE S-METHYLTRANSFERASE"/>
    <property type="match status" value="1"/>
</dbReference>
<evidence type="ECO:0000256" key="2">
    <source>
        <dbReference type="ARBA" id="ARBA00004496"/>
    </source>
</evidence>
<feature type="binding site" evidence="9">
    <location>
        <position position="45"/>
    </location>
    <ligand>
        <name>S-adenosyl-L-methionine</name>
        <dbReference type="ChEBI" id="CHEBI:59789"/>
    </ligand>
</feature>
<evidence type="ECO:0000256" key="6">
    <source>
        <dbReference type="ARBA" id="ARBA00022603"/>
    </source>
</evidence>
<evidence type="ECO:0000256" key="7">
    <source>
        <dbReference type="ARBA" id="ARBA00022679"/>
    </source>
</evidence>
<feature type="binding site" evidence="9">
    <location>
        <position position="10"/>
    </location>
    <ligand>
        <name>S-adenosyl-L-methionine</name>
        <dbReference type="ChEBI" id="CHEBI:59789"/>
    </ligand>
</feature>
<protein>
    <recommendedName>
        <fullName evidence="4 9">Thiopurine S-methyltransferase</fullName>
        <ecNumber evidence="4 9">2.1.1.67</ecNumber>
    </recommendedName>
    <alternativeName>
        <fullName evidence="9">Thiopurine methyltransferase</fullName>
    </alternativeName>
</protein>
<dbReference type="NCBIfam" id="NF009732">
    <property type="entry name" value="PRK13255.1"/>
    <property type="match status" value="1"/>
</dbReference>
<dbReference type="GO" id="GO:0008119">
    <property type="term" value="F:thiopurine S-methyltransferase activity"/>
    <property type="evidence" value="ECO:0007669"/>
    <property type="project" value="UniProtKB-EC"/>
</dbReference>
<dbReference type="Pfam" id="PF05724">
    <property type="entry name" value="TPMT"/>
    <property type="match status" value="1"/>
</dbReference>
<keyword evidence="5 9" id="KW-0963">Cytoplasm</keyword>
<dbReference type="InterPro" id="IPR008854">
    <property type="entry name" value="TPMT"/>
</dbReference>
<name>A0ABX1TJ96_9GAMM</name>
<evidence type="ECO:0000256" key="5">
    <source>
        <dbReference type="ARBA" id="ARBA00022490"/>
    </source>
</evidence>
<dbReference type="InterPro" id="IPR022474">
    <property type="entry name" value="Thiopur_S-MeTfrase_Se/Te_detox"/>
</dbReference>
<keyword evidence="8 9" id="KW-0949">S-adenosyl-L-methionine</keyword>
<feature type="binding site" evidence="9">
    <location>
        <position position="66"/>
    </location>
    <ligand>
        <name>S-adenosyl-L-methionine</name>
        <dbReference type="ChEBI" id="CHEBI:59789"/>
    </ligand>
</feature>
<keyword evidence="7 9" id="KW-0808">Transferase</keyword>
<feature type="binding site" evidence="9">
    <location>
        <position position="123"/>
    </location>
    <ligand>
        <name>S-adenosyl-L-methionine</name>
        <dbReference type="ChEBI" id="CHEBI:59789"/>
    </ligand>
</feature>
<evidence type="ECO:0000256" key="9">
    <source>
        <dbReference type="HAMAP-Rule" id="MF_00812"/>
    </source>
</evidence>
<proteinExistence type="inferred from homology"/>
<dbReference type="SUPFAM" id="SSF53335">
    <property type="entry name" value="S-adenosyl-L-methionine-dependent methyltransferases"/>
    <property type="match status" value="1"/>
</dbReference>
<evidence type="ECO:0000256" key="3">
    <source>
        <dbReference type="ARBA" id="ARBA00008145"/>
    </source>
</evidence>
<evidence type="ECO:0000256" key="8">
    <source>
        <dbReference type="ARBA" id="ARBA00022691"/>
    </source>
</evidence>